<name>A0A0M3I294_ASCLU</name>
<feature type="transmembrane region" description="Helical" evidence="1">
    <location>
        <begin position="33"/>
        <end position="64"/>
    </location>
</feature>
<keyword evidence="2" id="KW-1185">Reference proteome</keyword>
<reference evidence="3" key="1">
    <citation type="submission" date="2017-02" db="UniProtKB">
        <authorList>
            <consortium name="WormBaseParasite"/>
        </authorList>
    </citation>
    <scope>IDENTIFICATION</scope>
</reference>
<keyword evidence="1" id="KW-0472">Membrane</keyword>
<evidence type="ECO:0000256" key="1">
    <source>
        <dbReference type="SAM" id="Phobius"/>
    </source>
</evidence>
<keyword evidence="1" id="KW-1133">Transmembrane helix</keyword>
<accession>A0A0M3I294</accession>
<sequence length="89" mass="10774">MVEAIFEKIRYYFKQNLSVFYSSSSENFSILKFMYFLIVYLYQCAILNVAHYFLIYFAPIAFLLSTSRYIRIGIYLSQQICRWKQKVSM</sequence>
<evidence type="ECO:0000313" key="3">
    <source>
        <dbReference type="WBParaSite" id="ALUE_0001056501-mRNA-1"/>
    </source>
</evidence>
<protein>
    <submittedName>
        <fullName evidence="3">Uncharacterized protein</fullName>
    </submittedName>
</protein>
<organism evidence="2 3">
    <name type="scientific">Ascaris lumbricoides</name>
    <name type="common">Giant roundworm</name>
    <dbReference type="NCBI Taxonomy" id="6252"/>
    <lineage>
        <taxon>Eukaryota</taxon>
        <taxon>Metazoa</taxon>
        <taxon>Ecdysozoa</taxon>
        <taxon>Nematoda</taxon>
        <taxon>Chromadorea</taxon>
        <taxon>Rhabditida</taxon>
        <taxon>Spirurina</taxon>
        <taxon>Ascaridomorpha</taxon>
        <taxon>Ascaridoidea</taxon>
        <taxon>Ascarididae</taxon>
        <taxon>Ascaris</taxon>
    </lineage>
</organism>
<keyword evidence="1" id="KW-0812">Transmembrane</keyword>
<dbReference type="AlphaFoldDB" id="A0A0M3I294"/>
<evidence type="ECO:0000313" key="2">
    <source>
        <dbReference type="Proteomes" id="UP000036681"/>
    </source>
</evidence>
<proteinExistence type="predicted"/>
<dbReference type="Proteomes" id="UP000036681">
    <property type="component" value="Unplaced"/>
</dbReference>
<dbReference type="WBParaSite" id="ALUE_0001056501-mRNA-1">
    <property type="protein sequence ID" value="ALUE_0001056501-mRNA-1"/>
    <property type="gene ID" value="ALUE_0001056501"/>
</dbReference>